<sequence length="73" mass="8459">MAKRRIYNKKPSAIKNNQAKARMKVIHELLKEDSQNGNLKAIVSKGIIDLHEGERNNLQQIYYKKNDPVINLD</sequence>
<gene>
    <name evidence="1" type="ORF">BSTOLATCC_MIC44176</name>
</gene>
<protein>
    <submittedName>
        <fullName evidence="1">Uncharacterized protein</fullName>
    </submittedName>
</protein>
<dbReference type="AlphaFoldDB" id="A0AAU9JT12"/>
<proteinExistence type="predicted"/>
<keyword evidence="2" id="KW-1185">Reference proteome</keyword>
<comment type="caution">
    <text evidence="1">The sequence shown here is derived from an EMBL/GenBank/DDBJ whole genome shotgun (WGS) entry which is preliminary data.</text>
</comment>
<dbReference type="Proteomes" id="UP001162131">
    <property type="component" value="Unassembled WGS sequence"/>
</dbReference>
<name>A0AAU9JT12_9CILI</name>
<organism evidence="1 2">
    <name type="scientific">Blepharisma stoltei</name>
    <dbReference type="NCBI Taxonomy" id="1481888"/>
    <lineage>
        <taxon>Eukaryota</taxon>
        <taxon>Sar</taxon>
        <taxon>Alveolata</taxon>
        <taxon>Ciliophora</taxon>
        <taxon>Postciliodesmatophora</taxon>
        <taxon>Heterotrichea</taxon>
        <taxon>Heterotrichida</taxon>
        <taxon>Blepharismidae</taxon>
        <taxon>Blepharisma</taxon>
    </lineage>
</organism>
<evidence type="ECO:0000313" key="1">
    <source>
        <dbReference type="EMBL" id="CAG9327543.1"/>
    </source>
</evidence>
<reference evidence="1" key="1">
    <citation type="submission" date="2021-09" db="EMBL/GenBank/DDBJ databases">
        <authorList>
            <consortium name="AG Swart"/>
            <person name="Singh M."/>
            <person name="Singh A."/>
            <person name="Seah K."/>
            <person name="Emmerich C."/>
        </authorList>
    </citation>
    <scope>NUCLEOTIDE SEQUENCE</scope>
    <source>
        <strain evidence="1">ATCC30299</strain>
    </source>
</reference>
<evidence type="ECO:0000313" key="2">
    <source>
        <dbReference type="Proteomes" id="UP001162131"/>
    </source>
</evidence>
<dbReference type="EMBL" id="CAJZBQ010000044">
    <property type="protein sequence ID" value="CAG9327543.1"/>
    <property type="molecule type" value="Genomic_DNA"/>
</dbReference>
<accession>A0AAU9JT12</accession>